<dbReference type="AlphaFoldDB" id="A0A3B0TWU1"/>
<dbReference type="Gene3D" id="3.40.50.1360">
    <property type="match status" value="1"/>
</dbReference>
<evidence type="ECO:0000259" key="4">
    <source>
        <dbReference type="PROSITE" id="PS51000"/>
    </source>
</evidence>
<dbReference type="NCBIfam" id="NF040755">
    <property type="entry name" value="AgaR"/>
    <property type="match status" value="1"/>
</dbReference>
<dbReference type="InterPro" id="IPR014036">
    <property type="entry name" value="DeoR-like_C"/>
</dbReference>
<dbReference type="InterPro" id="IPR036388">
    <property type="entry name" value="WH-like_DNA-bd_sf"/>
</dbReference>
<feature type="domain" description="HTH deoR-type" evidence="4">
    <location>
        <begin position="9"/>
        <end position="64"/>
    </location>
</feature>
<dbReference type="InterPro" id="IPR001034">
    <property type="entry name" value="DeoR_HTH"/>
</dbReference>
<dbReference type="InterPro" id="IPR018356">
    <property type="entry name" value="Tscrpt_reg_HTH_DeoR_CS"/>
</dbReference>
<dbReference type="InterPro" id="IPR050313">
    <property type="entry name" value="Carb_Metab_HTH_regulators"/>
</dbReference>
<name>A0A3B0TWU1_9ZZZZ</name>
<dbReference type="PRINTS" id="PR00037">
    <property type="entry name" value="HTHLACR"/>
</dbReference>
<dbReference type="SMART" id="SM01134">
    <property type="entry name" value="DeoRC"/>
    <property type="match status" value="1"/>
</dbReference>
<dbReference type="PROSITE" id="PS51000">
    <property type="entry name" value="HTH_DEOR_2"/>
    <property type="match status" value="1"/>
</dbReference>
<evidence type="ECO:0000256" key="2">
    <source>
        <dbReference type="ARBA" id="ARBA00023125"/>
    </source>
</evidence>
<dbReference type="SUPFAM" id="SSF100950">
    <property type="entry name" value="NagB/RpiA/CoA transferase-like"/>
    <property type="match status" value="1"/>
</dbReference>
<evidence type="ECO:0000313" key="5">
    <source>
        <dbReference type="EMBL" id="VAW23211.1"/>
    </source>
</evidence>
<accession>A0A3B0TWU1</accession>
<reference evidence="5" key="1">
    <citation type="submission" date="2018-06" db="EMBL/GenBank/DDBJ databases">
        <authorList>
            <person name="Zhirakovskaya E."/>
        </authorList>
    </citation>
    <scope>NUCLEOTIDE SEQUENCE</scope>
</reference>
<dbReference type="PROSITE" id="PS00894">
    <property type="entry name" value="HTH_DEOR_1"/>
    <property type="match status" value="1"/>
</dbReference>
<dbReference type="Pfam" id="PF00455">
    <property type="entry name" value="DeoRC"/>
    <property type="match status" value="1"/>
</dbReference>
<keyword evidence="3" id="KW-0804">Transcription</keyword>
<dbReference type="PANTHER" id="PTHR30363:SF44">
    <property type="entry name" value="AGA OPERON TRANSCRIPTIONAL REPRESSOR-RELATED"/>
    <property type="match status" value="1"/>
</dbReference>
<dbReference type="Pfam" id="PF08220">
    <property type="entry name" value="HTH_DeoR"/>
    <property type="match status" value="1"/>
</dbReference>
<sequence length="261" mass="29286">MEKSFSKSTVSRRAKILEELESKGQVVVNELSEMFKISEVTIRNDLAHLEKQNMLIRARGGAIKVKYYRMGIDPSISDKQKEYLKEKQRIAKAALKLIEDGDTIILDSGTTTTEIAKNMEQFKNLTIITNALNIASILTEYEGFNIFMPGGSLRKKSLSLVGALADESFRKFYCDKLFLGVDGFDTTHGLSTPNSEEAHLNQIMIGIAKKIIVVADSRKFLRRRFAFICPLSDIDVVITDSGITDEDKKRLEKNGIEVIIA</sequence>
<keyword evidence="1" id="KW-0805">Transcription regulation</keyword>
<gene>
    <name evidence="5" type="ORF">MNBD_BACTEROID01-1874</name>
</gene>
<dbReference type="GO" id="GO:0003700">
    <property type="term" value="F:DNA-binding transcription factor activity"/>
    <property type="evidence" value="ECO:0007669"/>
    <property type="project" value="InterPro"/>
</dbReference>
<dbReference type="InterPro" id="IPR036390">
    <property type="entry name" value="WH_DNA-bd_sf"/>
</dbReference>
<dbReference type="EMBL" id="UOEP01000189">
    <property type="protein sequence ID" value="VAW23211.1"/>
    <property type="molecule type" value="Genomic_DNA"/>
</dbReference>
<dbReference type="InterPro" id="IPR047779">
    <property type="entry name" value="AgaR-like"/>
</dbReference>
<protein>
    <submittedName>
        <fullName evidence="5">Transcriptional repressor of aga operon</fullName>
    </submittedName>
</protein>
<proteinExistence type="predicted"/>
<organism evidence="5">
    <name type="scientific">hydrothermal vent metagenome</name>
    <dbReference type="NCBI Taxonomy" id="652676"/>
    <lineage>
        <taxon>unclassified sequences</taxon>
        <taxon>metagenomes</taxon>
        <taxon>ecological metagenomes</taxon>
    </lineage>
</organism>
<dbReference type="GO" id="GO:0003677">
    <property type="term" value="F:DNA binding"/>
    <property type="evidence" value="ECO:0007669"/>
    <property type="project" value="UniProtKB-KW"/>
</dbReference>
<evidence type="ECO:0000256" key="3">
    <source>
        <dbReference type="ARBA" id="ARBA00023163"/>
    </source>
</evidence>
<dbReference type="Gene3D" id="1.10.10.10">
    <property type="entry name" value="Winged helix-like DNA-binding domain superfamily/Winged helix DNA-binding domain"/>
    <property type="match status" value="1"/>
</dbReference>
<dbReference type="PANTHER" id="PTHR30363">
    <property type="entry name" value="HTH-TYPE TRANSCRIPTIONAL REGULATOR SRLR-RELATED"/>
    <property type="match status" value="1"/>
</dbReference>
<dbReference type="SUPFAM" id="SSF46785">
    <property type="entry name" value="Winged helix' DNA-binding domain"/>
    <property type="match status" value="1"/>
</dbReference>
<dbReference type="SMART" id="SM00420">
    <property type="entry name" value="HTH_DEOR"/>
    <property type="match status" value="1"/>
</dbReference>
<evidence type="ECO:0000256" key="1">
    <source>
        <dbReference type="ARBA" id="ARBA00023015"/>
    </source>
</evidence>
<dbReference type="InterPro" id="IPR037171">
    <property type="entry name" value="NagB/RpiA_transferase-like"/>
</dbReference>
<keyword evidence="2" id="KW-0238">DNA-binding</keyword>